<feature type="region of interest" description="Disordered" evidence="1">
    <location>
        <begin position="194"/>
        <end position="219"/>
    </location>
</feature>
<organism evidence="2 3">
    <name type="scientific">Lasiosphaeria hispida</name>
    <dbReference type="NCBI Taxonomy" id="260671"/>
    <lineage>
        <taxon>Eukaryota</taxon>
        <taxon>Fungi</taxon>
        <taxon>Dikarya</taxon>
        <taxon>Ascomycota</taxon>
        <taxon>Pezizomycotina</taxon>
        <taxon>Sordariomycetes</taxon>
        <taxon>Sordariomycetidae</taxon>
        <taxon>Sordariales</taxon>
        <taxon>Lasiosphaeriaceae</taxon>
        <taxon>Lasiosphaeria</taxon>
    </lineage>
</organism>
<sequence>MVKVGTLVRVSSDHFGEPRRPPRRSKMAPIKTPAIEIITTGPNGPCRTDAGSERRNQAGIPSVFVDVMAIRAAVGGEGAGIACEYSPQDQRSVHFVYPSPPMTKFALWPTPLSLSLDKARYPIAATRLVPYPHAPHPRKGGHYHNGQLTNVGATVFNIAVSWDEWRAMKAEEKHRHIKAPPKFVKGLTAAEQRQTAYPWDADNNDFVDRATSHHDSQER</sequence>
<dbReference type="Proteomes" id="UP001275084">
    <property type="component" value="Unassembled WGS sequence"/>
</dbReference>
<protein>
    <submittedName>
        <fullName evidence="2">Uncharacterized protein</fullName>
    </submittedName>
</protein>
<evidence type="ECO:0000313" key="2">
    <source>
        <dbReference type="EMBL" id="KAK3343611.1"/>
    </source>
</evidence>
<reference evidence="2" key="1">
    <citation type="journal article" date="2023" name="Mol. Phylogenet. Evol.">
        <title>Genome-scale phylogeny and comparative genomics of the fungal order Sordariales.</title>
        <authorList>
            <person name="Hensen N."/>
            <person name="Bonometti L."/>
            <person name="Westerberg I."/>
            <person name="Brannstrom I.O."/>
            <person name="Guillou S."/>
            <person name="Cros-Aarteil S."/>
            <person name="Calhoun S."/>
            <person name="Haridas S."/>
            <person name="Kuo A."/>
            <person name="Mondo S."/>
            <person name="Pangilinan J."/>
            <person name="Riley R."/>
            <person name="LaButti K."/>
            <person name="Andreopoulos B."/>
            <person name="Lipzen A."/>
            <person name="Chen C."/>
            <person name="Yan M."/>
            <person name="Daum C."/>
            <person name="Ng V."/>
            <person name="Clum A."/>
            <person name="Steindorff A."/>
            <person name="Ohm R.A."/>
            <person name="Martin F."/>
            <person name="Silar P."/>
            <person name="Natvig D.O."/>
            <person name="Lalanne C."/>
            <person name="Gautier V."/>
            <person name="Ament-Velasquez S.L."/>
            <person name="Kruys A."/>
            <person name="Hutchinson M.I."/>
            <person name="Powell A.J."/>
            <person name="Barry K."/>
            <person name="Miller A.N."/>
            <person name="Grigoriev I.V."/>
            <person name="Debuchy R."/>
            <person name="Gladieux P."/>
            <person name="Hiltunen Thoren M."/>
            <person name="Johannesson H."/>
        </authorList>
    </citation>
    <scope>NUCLEOTIDE SEQUENCE</scope>
    <source>
        <strain evidence="2">CBS 955.72</strain>
    </source>
</reference>
<evidence type="ECO:0000256" key="1">
    <source>
        <dbReference type="SAM" id="MobiDB-lite"/>
    </source>
</evidence>
<proteinExistence type="predicted"/>
<comment type="caution">
    <text evidence="2">The sequence shown here is derived from an EMBL/GenBank/DDBJ whole genome shotgun (WGS) entry which is preliminary data.</text>
</comment>
<gene>
    <name evidence="2" type="ORF">B0T25DRAFT_302670</name>
</gene>
<evidence type="ECO:0000313" key="3">
    <source>
        <dbReference type="Proteomes" id="UP001275084"/>
    </source>
</evidence>
<accession>A0AAJ0H880</accession>
<dbReference type="EMBL" id="JAUIQD010000007">
    <property type="protein sequence ID" value="KAK3343611.1"/>
    <property type="molecule type" value="Genomic_DNA"/>
</dbReference>
<dbReference type="AlphaFoldDB" id="A0AAJ0H880"/>
<name>A0AAJ0H880_9PEZI</name>
<reference evidence="2" key="2">
    <citation type="submission" date="2023-06" db="EMBL/GenBank/DDBJ databases">
        <authorList>
            <consortium name="Lawrence Berkeley National Laboratory"/>
            <person name="Haridas S."/>
            <person name="Hensen N."/>
            <person name="Bonometti L."/>
            <person name="Westerberg I."/>
            <person name="Brannstrom I.O."/>
            <person name="Guillou S."/>
            <person name="Cros-Aarteil S."/>
            <person name="Calhoun S."/>
            <person name="Kuo A."/>
            <person name="Mondo S."/>
            <person name="Pangilinan J."/>
            <person name="Riley R."/>
            <person name="Labutti K."/>
            <person name="Andreopoulos B."/>
            <person name="Lipzen A."/>
            <person name="Chen C."/>
            <person name="Yanf M."/>
            <person name="Daum C."/>
            <person name="Ng V."/>
            <person name="Clum A."/>
            <person name="Steindorff A."/>
            <person name="Ohm R."/>
            <person name="Martin F."/>
            <person name="Silar P."/>
            <person name="Natvig D."/>
            <person name="Lalanne C."/>
            <person name="Gautier V."/>
            <person name="Ament-Velasquez S.L."/>
            <person name="Kruys A."/>
            <person name="Hutchinson M.I."/>
            <person name="Powell A.J."/>
            <person name="Barry K."/>
            <person name="Miller A.N."/>
            <person name="Grigoriev I.V."/>
            <person name="Debuchy R."/>
            <person name="Gladieux P."/>
            <person name="Thoren M.H."/>
            <person name="Johannesson H."/>
        </authorList>
    </citation>
    <scope>NUCLEOTIDE SEQUENCE</scope>
    <source>
        <strain evidence="2">CBS 955.72</strain>
    </source>
</reference>
<keyword evidence="3" id="KW-1185">Reference proteome</keyword>
<feature type="compositionally biased region" description="Basic and acidic residues" evidence="1">
    <location>
        <begin position="206"/>
        <end position="219"/>
    </location>
</feature>